<dbReference type="InterPro" id="IPR004330">
    <property type="entry name" value="FAR1_DNA_bnd_dom"/>
</dbReference>
<protein>
    <recommendedName>
        <fullName evidence="1">FAR1 domain-containing protein</fullName>
    </recommendedName>
</protein>
<proteinExistence type="predicted"/>
<sequence length="124" mass="14228">MLSLEVIASSFMLLRYGFVGFETEEAAYASYREYVWSVGFGIAIKASRRSKKNGKFIDVKIACSRFGSKQESSVTVNLQSCIKTDCKAVMHVKRTEDENWVMYSFVKEHNHEITEEDYDNAMGR</sequence>
<reference evidence="2 3" key="1">
    <citation type="submission" date="2024-01" db="EMBL/GenBank/DDBJ databases">
        <authorList>
            <person name="Waweru B."/>
        </authorList>
    </citation>
    <scope>NUCLEOTIDE SEQUENCE [LARGE SCALE GENOMIC DNA]</scope>
</reference>
<dbReference type="AlphaFoldDB" id="A0AAV1QP83"/>
<dbReference type="Proteomes" id="UP001314170">
    <property type="component" value="Unassembled WGS sequence"/>
</dbReference>
<evidence type="ECO:0000259" key="1">
    <source>
        <dbReference type="Pfam" id="PF03101"/>
    </source>
</evidence>
<feature type="domain" description="FAR1" evidence="1">
    <location>
        <begin position="31"/>
        <end position="114"/>
    </location>
</feature>
<evidence type="ECO:0000313" key="2">
    <source>
        <dbReference type="EMBL" id="CAK7322748.1"/>
    </source>
</evidence>
<evidence type="ECO:0000313" key="3">
    <source>
        <dbReference type="Proteomes" id="UP001314170"/>
    </source>
</evidence>
<dbReference type="PANTHER" id="PTHR46328:SF43">
    <property type="entry name" value="FAR1 DOMAIN-CONTAINING PROTEIN"/>
    <property type="match status" value="1"/>
</dbReference>
<dbReference type="EMBL" id="CAWUPB010000027">
    <property type="protein sequence ID" value="CAK7322748.1"/>
    <property type="molecule type" value="Genomic_DNA"/>
</dbReference>
<name>A0AAV1QP83_9ROSI</name>
<dbReference type="Pfam" id="PF03101">
    <property type="entry name" value="FAR1"/>
    <property type="match status" value="1"/>
</dbReference>
<organism evidence="2 3">
    <name type="scientific">Dovyalis caffra</name>
    <dbReference type="NCBI Taxonomy" id="77055"/>
    <lineage>
        <taxon>Eukaryota</taxon>
        <taxon>Viridiplantae</taxon>
        <taxon>Streptophyta</taxon>
        <taxon>Embryophyta</taxon>
        <taxon>Tracheophyta</taxon>
        <taxon>Spermatophyta</taxon>
        <taxon>Magnoliopsida</taxon>
        <taxon>eudicotyledons</taxon>
        <taxon>Gunneridae</taxon>
        <taxon>Pentapetalae</taxon>
        <taxon>rosids</taxon>
        <taxon>fabids</taxon>
        <taxon>Malpighiales</taxon>
        <taxon>Salicaceae</taxon>
        <taxon>Flacourtieae</taxon>
        <taxon>Dovyalis</taxon>
    </lineage>
</organism>
<comment type="caution">
    <text evidence="2">The sequence shown here is derived from an EMBL/GenBank/DDBJ whole genome shotgun (WGS) entry which is preliminary data.</text>
</comment>
<dbReference type="PANTHER" id="PTHR46328">
    <property type="entry name" value="FAR-RED IMPAIRED RESPONSIVE (FAR1) FAMILY PROTEIN-RELATED"/>
    <property type="match status" value="1"/>
</dbReference>
<keyword evidence="3" id="KW-1185">Reference proteome</keyword>
<gene>
    <name evidence="2" type="ORF">DCAF_LOCUS359</name>
</gene>
<accession>A0AAV1QP83</accession>